<evidence type="ECO:0000313" key="2">
    <source>
        <dbReference type="Proteomes" id="UP000248259"/>
    </source>
</evidence>
<evidence type="ECO:0000313" key="1">
    <source>
        <dbReference type="EMBL" id="PZA15426.1"/>
    </source>
</evidence>
<dbReference type="EMBL" id="QKOE01000014">
    <property type="protein sequence ID" value="PZA15426.1"/>
    <property type="molecule type" value="Genomic_DNA"/>
</dbReference>
<reference evidence="1 2" key="1">
    <citation type="submission" date="2018-06" db="EMBL/GenBank/DDBJ databases">
        <title>Azoarcus communis strain SWub3 genome.</title>
        <authorList>
            <person name="Zorraquino Salvo V."/>
            <person name="Toubiana D."/>
            <person name="Blumwald E."/>
        </authorList>
    </citation>
    <scope>NUCLEOTIDE SEQUENCE [LARGE SCALE GENOMIC DNA]</scope>
    <source>
        <strain evidence="1 2">SWub3</strain>
    </source>
</reference>
<sequence>MTPQTIESLMTEIEAEDSIDFATLRLDENVARSLMANHFCDVDDRLRAQGLSAEERLEVMAAIAAHTMTENMVLHIQRLRHAGDPADFRAWMQRHGLG</sequence>
<dbReference type="RefSeq" id="WP_110527147.1">
    <property type="nucleotide sequence ID" value="NZ_QKOE01000014.1"/>
</dbReference>
<comment type="caution">
    <text evidence="1">The sequence shown here is derived from an EMBL/GenBank/DDBJ whole genome shotgun (WGS) entry which is preliminary data.</text>
</comment>
<keyword evidence="2" id="KW-1185">Reference proteome</keyword>
<protein>
    <submittedName>
        <fullName evidence="1">Uncharacterized protein</fullName>
    </submittedName>
</protein>
<name>A0A323UW16_9RHOO</name>
<accession>A0A323UW16</accession>
<organism evidence="1 2">
    <name type="scientific">Parazoarcus communis SWub3 = DSM 12120</name>
    <dbReference type="NCBI Taxonomy" id="1121029"/>
    <lineage>
        <taxon>Bacteria</taxon>
        <taxon>Pseudomonadati</taxon>
        <taxon>Pseudomonadota</taxon>
        <taxon>Betaproteobacteria</taxon>
        <taxon>Rhodocyclales</taxon>
        <taxon>Zoogloeaceae</taxon>
        <taxon>Parazoarcus</taxon>
    </lineage>
</organism>
<dbReference type="Proteomes" id="UP000248259">
    <property type="component" value="Unassembled WGS sequence"/>
</dbReference>
<gene>
    <name evidence="1" type="ORF">DNK49_16960</name>
</gene>
<dbReference type="AlphaFoldDB" id="A0A323UW16"/>
<proteinExistence type="predicted"/>
<dbReference type="OrthoDB" id="8565165at2"/>